<dbReference type="InterPro" id="IPR006471">
    <property type="entry name" value="Formate_DH_gsu"/>
</dbReference>
<sequence length="345" mass="38501">MSSIKRRQRIAVYSLVFIFSLSLLVPFSGLLLTDGAATAAEFTDNNPRADYWREVRQSNEGYTTAQGREAGVLINDGGQDWRRIRNGWVANFMPWLLLVVFSMLVLFHFLKGKKKVTKPLSGRKVLRWKAYERALHFSVAFLFIVLAITGLSLLFGRALLIPIVGKDAFAAYASLAKDVHNYLGPLFSVLLAVLIVLWMRHNIFKPEDWEWLKKWGGLFGDGAHPHAGRMNGGEKIWFWLISTVGVAACASGLIMDFTNFQQGRETMQIANIIHAVLSIGWIAVALGHIYIGTLGTEGALEGMTTGYVSEEWAEQHHDLWLEEMKQGGNESSSSSVAEEPVAEKN</sequence>
<keyword evidence="6" id="KW-0349">Heme</keyword>
<keyword evidence="7 14" id="KW-0812">Transmembrane</keyword>
<evidence type="ECO:0000313" key="16">
    <source>
        <dbReference type="EMBL" id="MDM5147982.1"/>
    </source>
</evidence>
<dbReference type="PANTHER" id="PTHR30074:SF6">
    <property type="entry name" value="FORMATE DEHYDROGENASE GAMMA SUBUNIT"/>
    <property type="match status" value="1"/>
</dbReference>
<comment type="cofactor">
    <cofactor evidence="1">
        <name>heme</name>
        <dbReference type="ChEBI" id="CHEBI:30413"/>
    </cofactor>
</comment>
<keyword evidence="17" id="KW-1185">Reference proteome</keyword>
<keyword evidence="16" id="KW-0560">Oxidoreductase</keyword>
<dbReference type="InterPro" id="IPR016174">
    <property type="entry name" value="Di-haem_cyt_TM"/>
</dbReference>
<feature type="transmembrane region" description="Helical" evidence="14">
    <location>
        <begin position="12"/>
        <end position="32"/>
    </location>
</feature>
<evidence type="ECO:0000256" key="4">
    <source>
        <dbReference type="ARBA" id="ARBA00022448"/>
    </source>
</evidence>
<feature type="transmembrane region" description="Helical" evidence="14">
    <location>
        <begin position="236"/>
        <end position="257"/>
    </location>
</feature>
<protein>
    <submittedName>
        <fullName evidence="16">Formate dehydrogenase subunit gamma</fullName>
        <ecNumber evidence="16">1.17.1.9</ecNumber>
    </submittedName>
</protein>
<gene>
    <name evidence="16" type="ORF">NQX30_06325</name>
</gene>
<comment type="caution">
    <text evidence="16">The sequence shown here is derived from an EMBL/GenBank/DDBJ whole genome shotgun (WGS) entry which is preliminary data.</text>
</comment>
<evidence type="ECO:0000256" key="5">
    <source>
        <dbReference type="ARBA" id="ARBA00022475"/>
    </source>
</evidence>
<comment type="similarity">
    <text evidence="3">Belongs to the formate dehydrogenase gamma subunit family.</text>
</comment>
<feature type="transmembrane region" description="Helical" evidence="14">
    <location>
        <begin position="92"/>
        <end position="110"/>
    </location>
</feature>
<feature type="compositionally biased region" description="Low complexity" evidence="13">
    <location>
        <begin position="330"/>
        <end position="339"/>
    </location>
</feature>
<evidence type="ECO:0000256" key="6">
    <source>
        <dbReference type="ARBA" id="ARBA00022617"/>
    </source>
</evidence>
<dbReference type="SUPFAM" id="SSF81342">
    <property type="entry name" value="Transmembrane di-heme cytochromes"/>
    <property type="match status" value="1"/>
</dbReference>
<dbReference type="InterPro" id="IPR051817">
    <property type="entry name" value="FDH_cytochrome_b556_subunit"/>
</dbReference>
<dbReference type="Gene3D" id="1.20.950.20">
    <property type="entry name" value="Transmembrane di-heme cytochromes, Chain C"/>
    <property type="match status" value="1"/>
</dbReference>
<keyword evidence="4" id="KW-0813">Transport</keyword>
<dbReference type="InterPro" id="IPR011577">
    <property type="entry name" value="Cyt_b561_bac/Ni-Hgenase"/>
</dbReference>
<reference evidence="16" key="2">
    <citation type="journal article" date="2023" name="Microbiome">
        <title>Synthase-selected sorting approach identifies a beta-lactone synthase in a nudibranch symbiotic bacterium.</title>
        <authorList>
            <person name="Dzunkova M."/>
            <person name="La Clair J.J."/>
            <person name="Tyml T."/>
            <person name="Doud D."/>
            <person name="Schulz F."/>
            <person name="Piquer-Esteban S."/>
            <person name="Porcel Sanchis D."/>
            <person name="Osborn A."/>
            <person name="Robinson D."/>
            <person name="Louie K.B."/>
            <person name="Bowen B.P."/>
            <person name="Bowers R.M."/>
            <person name="Lee J."/>
            <person name="Arnau V."/>
            <person name="Diaz-Villanueva W."/>
            <person name="Stepanauskas R."/>
            <person name="Gosliner T."/>
            <person name="Date S.V."/>
            <person name="Northen T.R."/>
            <person name="Cheng J.F."/>
            <person name="Burkart M.D."/>
            <person name="Woyke T."/>
        </authorList>
    </citation>
    <scope>NUCLEOTIDE SEQUENCE</scope>
    <source>
        <strain evidence="16">Df01</strain>
    </source>
</reference>
<evidence type="ECO:0000256" key="8">
    <source>
        <dbReference type="ARBA" id="ARBA00022723"/>
    </source>
</evidence>
<dbReference type="PANTHER" id="PTHR30074">
    <property type="entry name" value="FORMATE DEHYDROGENASE, NITRATE-INDUCIBLE, CYTOCHROME B556 FDN SUBUNIT"/>
    <property type="match status" value="1"/>
</dbReference>
<proteinExistence type="inferred from homology"/>
<organism evidence="16 17">
    <name type="scientific">Candidatus Doriopsillibacter californiensis</name>
    <dbReference type="NCBI Taxonomy" id="2970740"/>
    <lineage>
        <taxon>Bacteria</taxon>
        <taxon>Pseudomonadati</taxon>
        <taxon>Pseudomonadota</taxon>
        <taxon>Gammaproteobacteria</taxon>
        <taxon>Candidatus Tethybacterales</taxon>
        <taxon>Candidatus Persebacteraceae</taxon>
        <taxon>Candidatus Doriopsillibacter</taxon>
    </lineage>
</organism>
<keyword evidence="10 14" id="KW-1133">Transmembrane helix</keyword>
<keyword evidence="11" id="KW-0408">Iron</keyword>
<dbReference type="GO" id="GO:0008863">
    <property type="term" value="F:formate dehydrogenase (NAD+) activity"/>
    <property type="evidence" value="ECO:0007669"/>
    <property type="project" value="UniProtKB-EC"/>
</dbReference>
<feature type="region of interest" description="Disordered" evidence="13">
    <location>
        <begin position="323"/>
        <end position="345"/>
    </location>
</feature>
<feature type="transmembrane region" description="Helical" evidence="14">
    <location>
        <begin position="269"/>
        <end position="291"/>
    </location>
</feature>
<evidence type="ECO:0000259" key="15">
    <source>
        <dbReference type="Pfam" id="PF01292"/>
    </source>
</evidence>
<name>A0ABT7QMT8_9GAMM</name>
<evidence type="ECO:0000256" key="2">
    <source>
        <dbReference type="ARBA" id="ARBA00004651"/>
    </source>
</evidence>
<keyword evidence="5" id="KW-1003">Cell membrane</keyword>
<evidence type="ECO:0000256" key="12">
    <source>
        <dbReference type="ARBA" id="ARBA00023136"/>
    </source>
</evidence>
<dbReference type="Proteomes" id="UP001168167">
    <property type="component" value="Unassembled WGS sequence"/>
</dbReference>
<evidence type="ECO:0000313" key="17">
    <source>
        <dbReference type="Proteomes" id="UP001168167"/>
    </source>
</evidence>
<evidence type="ECO:0000256" key="13">
    <source>
        <dbReference type="SAM" id="MobiDB-lite"/>
    </source>
</evidence>
<reference evidence="16" key="1">
    <citation type="submission" date="2022-08" db="EMBL/GenBank/DDBJ databases">
        <authorList>
            <person name="Dzunkova M."/>
            <person name="La Clair J."/>
            <person name="Tyml T."/>
            <person name="Doud D."/>
            <person name="Schulz F."/>
            <person name="Piquer S."/>
            <person name="Porcel Sanchis D."/>
            <person name="Osborn A."/>
            <person name="Robinson D."/>
            <person name="Louie K.B."/>
            <person name="Bowen B.P."/>
            <person name="Bowers R."/>
            <person name="Lee J."/>
            <person name="Arnau Llombart V."/>
            <person name="Diaz Villanueva W."/>
            <person name="Gosliner T."/>
            <person name="Northen T."/>
            <person name="Cheng J.-F."/>
            <person name="Burkart M.D."/>
            <person name="Woyke T."/>
        </authorList>
    </citation>
    <scope>NUCLEOTIDE SEQUENCE</scope>
    <source>
        <strain evidence="16">Df01</strain>
    </source>
</reference>
<evidence type="ECO:0000256" key="10">
    <source>
        <dbReference type="ARBA" id="ARBA00022989"/>
    </source>
</evidence>
<dbReference type="EC" id="1.17.1.9" evidence="16"/>
<evidence type="ECO:0000256" key="3">
    <source>
        <dbReference type="ARBA" id="ARBA00010747"/>
    </source>
</evidence>
<feature type="transmembrane region" description="Helical" evidence="14">
    <location>
        <begin position="182"/>
        <end position="199"/>
    </location>
</feature>
<dbReference type="Pfam" id="PF01292">
    <property type="entry name" value="Ni_hydr_CYTB"/>
    <property type="match status" value="1"/>
</dbReference>
<keyword evidence="9" id="KW-0249">Electron transport</keyword>
<evidence type="ECO:0000256" key="9">
    <source>
        <dbReference type="ARBA" id="ARBA00022982"/>
    </source>
</evidence>
<dbReference type="EMBL" id="JANQAO010000003">
    <property type="protein sequence ID" value="MDM5147982.1"/>
    <property type="molecule type" value="Genomic_DNA"/>
</dbReference>
<evidence type="ECO:0000256" key="7">
    <source>
        <dbReference type="ARBA" id="ARBA00022692"/>
    </source>
</evidence>
<keyword evidence="8" id="KW-0479">Metal-binding</keyword>
<evidence type="ECO:0000256" key="1">
    <source>
        <dbReference type="ARBA" id="ARBA00001971"/>
    </source>
</evidence>
<evidence type="ECO:0000256" key="14">
    <source>
        <dbReference type="SAM" id="Phobius"/>
    </source>
</evidence>
<comment type="subcellular location">
    <subcellularLocation>
        <location evidence="2">Cell membrane</location>
        <topology evidence="2">Multi-pass membrane protein</topology>
    </subcellularLocation>
</comment>
<dbReference type="NCBIfam" id="TIGR01583">
    <property type="entry name" value="formate-DH-gamm"/>
    <property type="match status" value="1"/>
</dbReference>
<feature type="domain" description="Cytochrome b561 bacterial/Ni-hydrogenase" evidence="15">
    <location>
        <begin position="127"/>
        <end position="306"/>
    </location>
</feature>
<keyword evidence="12 14" id="KW-0472">Membrane</keyword>
<accession>A0ABT7QMT8</accession>
<evidence type="ECO:0000256" key="11">
    <source>
        <dbReference type="ARBA" id="ARBA00023004"/>
    </source>
</evidence>